<evidence type="ECO:0000256" key="2">
    <source>
        <dbReference type="ARBA" id="ARBA00012423"/>
    </source>
</evidence>
<dbReference type="GeneID" id="117563433"/>
<keyword evidence="3" id="KW-0378">Hydrolase</keyword>
<dbReference type="GO" id="GO:0052689">
    <property type="term" value="F:carboxylic ester hydrolase activity"/>
    <property type="evidence" value="ECO:0007669"/>
    <property type="project" value="TreeGrafter"/>
</dbReference>
<dbReference type="Pfam" id="PF02230">
    <property type="entry name" value="Abhydrolase_2"/>
    <property type="match status" value="1"/>
</dbReference>
<proteinExistence type="inferred from homology"/>
<dbReference type="OrthoDB" id="2418081at2759"/>
<dbReference type="RefSeq" id="XP_034097658.1">
    <property type="nucleotide sequence ID" value="XM_034241767.2"/>
</dbReference>
<keyword evidence="5" id="KW-1185">Reference proteome</keyword>
<dbReference type="InterPro" id="IPR029058">
    <property type="entry name" value="AB_hydrolase_fold"/>
</dbReference>
<reference evidence="6" key="1">
    <citation type="submission" date="2025-08" db="UniProtKB">
        <authorList>
            <consortium name="RefSeq"/>
        </authorList>
    </citation>
    <scope>IDENTIFICATION</scope>
    <source>
        <strain evidence="6">15112-1751.03</strain>
        <tissue evidence="6">Whole Adult</tissue>
    </source>
</reference>
<comment type="similarity">
    <text evidence="1">Belongs to the AB hydrolase superfamily. AB hydrolase 2 family.</text>
</comment>
<protein>
    <recommendedName>
        <fullName evidence="2">palmitoyl-protein hydrolase</fullName>
        <ecNumber evidence="2">3.1.2.22</ecNumber>
    </recommendedName>
</protein>
<evidence type="ECO:0000256" key="3">
    <source>
        <dbReference type="ARBA" id="ARBA00022801"/>
    </source>
</evidence>
<evidence type="ECO:0000256" key="1">
    <source>
        <dbReference type="ARBA" id="ARBA00006499"/>
    </source>
</evidence>
<dbReference type="PANTHER" id="PTHR10655:SF17">
    <property type="entry name" value="LYSOPHOSPHOLIPASE-LIKE PROTEIN 1"/>
    <property type="match status" value="1"/>
</dbReference>
<dbReference type="EC" id="3.1.2.22" evidence="2"/>
<dbReference type="GO" id="GO:0005737">
    <property type="term" value="C:cytoplasm"/>
    <property type="evidence" value="ECO:0007669"/>
    <property type="project" value="TreeGrafter"/>
</dbReference>
<dbReference type="SUPFAM" id="SSF53474">
    <property type="entry name" value="alpha/beta-Hydrolases"/>
    <property type="match status" value="1"/>
</dbReference>
<organism evidence="5 6">
    <name type="scientific">Drosophila albomicans</name>
    <name type="common">Fruit fly</name>
    <dbReference type="NCBI Taxonomy" id="7291"/>
    <lineage>
        <taxon>Eukaryota</taxon>
        <taxon>Metazoa</taxon>
        <taxon>Ecdysozoa</taxon>
        <taxon>Arthropoda</taxon>
        <taxon>Hexapoda</taxon>
        <taxon>Insecta</taxon>
        <taxon>Pterygota</taxon>
        <taxon>Neoptera</taxon>
        <taxon>Endopterygota</taxon>
        <taxon>Diptera</taxon>
        <taxon>Brachycera</taxon>
        <taxon>Muscomorpha</taxon>
        <taxon>Ephydroidea</taxon>
        <taxon>Drosophilidae</taxon>
        <taxon>Drosophila</taxon>
    </lineage>
</organism>
<dbReference type="InterPro" id="IPR050565">
    <property type="entry name" value="LYPA1-2/EST-like"/>
</dbReference>
<dbReference type="GO" id="GO:0008474">
    <property type="term" value="F:palmitoyl-(protein) hydrolase activity"/>
    <property type="evidence" value="ECO:0007669"/>
    <property type="project" value="UniProtKB-EC"/>
</dbReference>
<feature type="domain" description="Phospholipase/carboxylesterase/thioesterase" evidence="4">
    <location>
        <begin position="4"/>
        <end position="209"/>
    </location>
</feature>
<accession>A0A6P8WEG7</accession>
<dbReference type="PANTHER" id="PTHR10655">
    <property type="entry name" value="LYSOPHOSPHOLIPASE-RELATED"/>
    <property type="match status" value="1"/>
</dbReference>
<dbReference type="Gene3D" id="3.40.50.1820">
    <property type="entry name" value="alpha/beta hydrolase"/>
    <property type="match status" value="1"/>
</dbReference>
<evidence type="ECO:0000313" key="5">
    <source>
        <dbReference type="Proteomes" id="UP000515160"/>
    </source>
</evidence>
<name>A0A6P8WEG7_DROAB</name>
<evidence type="ECO:0000259" key="4">
    <source>
        <dbReference type="Pfam" id="PF02230"/>
    </source>
</evidence>
<evidence type="ECO:0000313" key="6">
    <source>
        <dbReference type="RefSeq" id="XP_034097658.1"/>
    </source>
</evidence>
<gene>
    <name evidence="6" type="primary">LOC117563433</name>
</gene>
<dbReference type="InterPro" id="IPR003140">
    <property type="entry name" value="PLipase/COase/thioEstase"/>
</dbReference>
<dbReference type="Proteomes" id="UP000515160">
    <property type="component" value="Chromosome 2L"/>
</dbReference>
<sequence>MLRKRTASVIIFHGSGDTGAGIKNWVRSLLGRDFKGSHIRYVYPTAPWQSYTPYDGEEANVWFDRKKIHIAADEESDNMSGAYDIANDLIQQQLDSGIPQHRIIVGGFSMGGALALHTGYHLNTNLAGVFAHSAFLNRKSIVYESLQNETETPELNMFHGTDDDVVDFAWGQETYNALIDLGVRGSFTRLPNAEHELMESSLLDVEQWILQKLS</sequence>
<dbReference type="AlphaFoldDB" id="A0A6P8WEG7"/>